<name>A0ABS6I1Z7_9MICC</name>
<sequence>MSPVAAIAGLEVRRFLRDRSNIFFVFIFPLLLILLLGSQFGSSAASTRVAIAGGAGTTLEKALAEQLTSDRLQVYSGSPQAIREEISRGRTDVGLFISEQAAQAFDDGVQAHMEVLTASQASGQAALQKVRASVQIVSSRQSQLSALMKAGLTGDAARAALERSKEQVHAPTIDLVDTGDVSQVFRGLGQFDLGATQQLLLFIFLSSLTGAVALIQARRLGVVSRTLAAPLSARQAVSGLALGRFGIAVVQGIYIIIGTALLFGVDWGNLWLTALVLAAFSAVAAAAAMVIGSLLDHDGAATGLGIGAGLVLAGLGGCMVPPEFFPEPLNTISSLTPHRWAYEALADIQRHDGTLADIMPSVGVLVALAVVLLAVGARILLRSLGRAL</sequence>
<organism evidence="7 8">
    <name type="scientific">Paenarthrobacter aromaticivorans</name>
    <dbReference type="NCBI Taxonomy" id="2849150"/>
    <lineage>
        <taxon>Bacteria</taxon>
        <taxon>Bacillati</taxon>
        <taxon>Actinomycetota</taxon>
        <taxon>Actinomycetes</taxon>
        <taxon>Micrococcales</taxon>
        <taxon>Micrococcaceae</taxon>
        <taxon>Paenarthrobacter</taxon>
    </lineage>
</organism>
<keyword evidence="4 5" id="KW-0472">Membrane</keyword>
<evidence type="ECO:0000256" key="5">
    <source>
        <dbReference type="SAM" id="Phobius"/>
    </source>
</evidence>
<evidence type="ECO:0000259" key="6">
    <source>
        <dbReference type="Pfam" id="PF12698"/>
    </source>
</evidence>
<dbReference type="Pfam" id="PF12698">
    <property type="entry name" value="ABC2_membrane_3"/>
    <property type="match status" value="1"/>
</dbReference>
<keyword evidence="8" id="KW-1185">Reference proteome</keyword>
<reference evidence="7 8" key="1">
    <citation type="submission" date="2021-06" db="EMBL/GenBank/DDBJ databases">
        <authorList>
            <person name="Jeong J.W."/>
        </authorList>
    </citation>
    <scope>NUCLEOTIDE SEQUENCE [LARGE SCALE GENOMIC DNA]</scope>
    <source>
        <strain evidence="7 8">MMS21-TAE1-1</strain>
    </source>
</reference>
<evidence type="ECO:0000256" key="2">
    <source>
        <dbReference type="ARBA" id="ARBA00022692"/>
    </source>
</evidence>
<dbReference type="RefSeq" id="WP_216923605.1">
    <property type="nucleotide sequence ID" value="NZ_JAHOPC010000002.1"/>
</dbReference>
<gene>
    <name evidence="7" type="ORF">KSW38_05635</name>
</gene>
<feature type="transmembrane region" description="Helical" evidence="5">
    <location>
        <begin position="199"/>
        <end position="220"/>
    </location>
</feature>
<accession>A0ABS6I1Z7</accession>
<feature type="domain" description="ABC-2 type transporter transmembrane" evidence="6">
    <location>
        <begin position="22"/>
        <end position="377"/>
    </location>
</feature>
<keyword evidence="3 5" id="KW-1133">Transmembrane helix</keyword>
<dbReference type="PANTHER" id="PTHR43027:SF1">
    <property type="entry name" value="DOXORUBICIN RESISTANCE ABC TRANSPORTER PERMEASE PROTEIN DRRC-RELATED"/>
    <property type="match status" value="1"/>
</dbReference>
<evidence type="ECO:0000256" key="3">
    <source>
        <dbReference type="ARBA" id="ARBA00022989"/>
    </source>
</evidence>
<proteinExistence type="predicted"/>
<dbReference type="PANTHER" id="PTHR43027">
    <property type="entry name" value="DOXORUBICIN RESISTANCE ABC TRANSPORTER PERMEASE PROTEIN DRRC-RELATED"/>
    <property type="match status" value="1"/>
</dbReference>
<evidence type="ECO:0000313" key="8">
    <source>
        <dbReference type="Proteomes" id="UP000824166"/>
    </source>
</evidence>
<protein>
    <submittedName>
        <fullName evidence="7">ABC transporter permease</fullName>
    </submittedName>
</protein>
<evidence type="ECO:0000256" key="1">
    <source>
        <dbReference type="ARBA" id="ARBA00004141"/>
    </source>
</evidence>
<dbReference type="EMBL" id="JAHOPC010000002">
    <property type="protein sequence ID" value="MBU8865770.1"/>
    <property type="molecule type" value="Genomic_DNA"/>
</dbReference>
<comment type="caution">
    <text evidence="7">The sequence shown here is derived from an EMBL/GenBank/DDBJ whole genome shotgun (WGS) entry which is preliminary data.</text>
</comment>
<evidence type="ECO:0000256" key="4">
    <source>
        <dbReference type="ARBA" id="ARBA00023136"/>
    </source>
</evidence>
<dbReference type="Proteomes" id="UP000824166">
    <property type="component" value="Unassembled WGS sequence"/>
</dbReference>
<dbReference type="InterPro" id="IPR052902">
    <property type="entry name" value="ABC-2_transporter"/>
</dbReference>
<keyword evidence="2 5" id="KW-0812">Transmembrane</keyword>
<evidence type="ECO:0000313" key="7">
    <source>
        <dbReference type="EMBL" id="MBU8865770.1"/>
    </source>
</evidence>
<feature type="transmembrane region" description="Helical" evidence="5">
    <location>
        <begin position="270"/>
        <end position="291"/>
    </location>
</feature>
<dbReference type="InterPro" id="IPR013525">
    <property type="entry name" value="ABC2_TM"/>
</dbReference>
<feature type="transmembrane region" description="Helical" evidence="5">
    <location>
        <begin position="358"/>
        <end position="381"/>
    </location>
</feature>
<comment type="subcellular location">
    <subcellularLocation>
        <location evidence="1">Membrane</location>
        <topology evidence="1">Multi-pass membrane protein</topology>
    </subcellularLocation>
</comment>
<feature type="transmembrane region" description="Helical" evidence="5">
    <location>
        <begin position="303"/>
        <end position="322"/>
    </location>
</feature>
<feature type="transmembrane region" description="Helical" evidence="5">
    <location>
        <begin position="21"/>
        <end position="41"/>
    </location>
</feature>
<feature type="transmembrane region" description="Helical" evidence="5">
    <location>
        <begin position="241"/>
        <end position="264"/>
    </location>
</feature>